<reference evidence="2" key="1">
    <citation type="journal article" date="2019" name="Int. J. Syst. Evol. Microbiol.">
        <title>The Global Catalogue of Microorganisms (GCM) 10K type strain sequencing project: providing services to taxonomists for standard genome sequencing and annotation.</title>
        <authorList>
            <consortium name="The Broad Institute Genomics Platform"/>
            <consortium name="The Broad Institute Genome Sequencing Center for Infectious Disease"/>
            <person name="Wu L."/>
            <person name="Ma J."/>
        </authorList>
    </citation>
    <scope>NUCLEOTIDE SEQUENCE [LARGE SCALE GENOMIC DNA]</scope>
    <source>
        <strain evidence="2">NBRC 101365</strain>
    </source>
</reference>
<name>A0ABQ6CT16_9HYPH</name>
<sequence length="77" mass="7992">MQHDDLAGQADARGAAILEGLHPAQGDTDGVGVVAVHLEDLALEMGLDTLDARQSRRGTDALGALTQTFKTVEGLPL</sequence>
<protein>
    <recommendedName>
        <fullName evidence="3">STAS domain-containing protein</fullName>
    </recommendedName>
</protein>
<comment type="caution">
    <text evidence="1">The sequence shown here is derived from an EMBL/GenBank/DDBJ whole genome shotgun (WGS) entry which is preliminary data.</text>
</comment>
<evidence type="ECO:0000313" key="2">
    <source>
        <dbReference type="Proteomes" id="UP001156882"/>
    </source>
</evidence>
<accession>A0ABQ6CT16</accession>
<gene>
    <name evidence="1" type="ORF">GCM10007874_62940</name>
</gene>
<keyword evidence="2" id="KW-1185">Reference proteome</keyword>
<proteinExistence type="predicted"/>
<dbReference type="Proteomes" id="UP001156882">
    <property type="component" value="Unassembled WGS sequence"/>
</dbReference>
<evidence type="ECO:0008006" key="3">
    <source>
        <dbReference type="Google" id="ProtNLM"/>
    </source>
</evidence>
<organism evidence="1 2">
    <name type="scientific">Labrys miyagiensis</name>
    <dbReference type="NCBI Taxonomy" id="346912"/>
    <lineage>
        <taxon>Bacteria</taxon>
        <taxon>Pseudomonadati</taxon>
        <taxon>Pseudomonadota</taxon>
        <taxon>Alphaproteobacteria</taxon>
        <taxon>Hyphomicrobiales</taxon>
        <taxon>Xanthobacteraceae</taxon>
        <taxon>Labrys</taxon>
    </lineage>
</organism>
<dbReference type="EMBL" id="BSPC01000069">
    <property type="protein sequence ID" value="GLS23274.1"/>
    <property type="molecule type" value="Genomic_DNA"/>
</dbReference>
<evidence type="ECO:0000313" key="1">
    <source>
        <dbReference type="EMBL" id="GLS23274.1"/>
    </source>
</evidence>